<sequence length="141" mass="15820">MRERGIIRFKLLLVIYSARQIFLSIYDKSQSLLKNAFILTPVTTTKANSPEREHRQEAPSEGPRARPAHNSPAPTPHLLAKLRERLQRSEPATHGQLLPLLASYKETGPRVNKGKAKDSCGLHQATPGLYLLQPLRNREGP</sequence>
<feature type="region of interest" description="Disordered" evidence="1">
    <location>
        <begin position="43"/>
        <end position="76"/>
    </location>
</feature>
<protein>
    <submittedName>
        <fullName evidence="2">Uncharacterized protein</fullName>
    </submittedName>
</protein>
<organism evidence="2 3">
    <name type="scientific">Halteria grandinella</name>
    <dbReference type="NCBI Taxonomy" id="5974"/>
    <lineage>
        <taxon>Eukaryota</taxon>
        <taxon>Sar</taxon>
        <taxon>Alveolata</taxon>
        <taxon>Ciliophora</taxon>
        <taxon>Intramacronucleata</taxon>
        <taxon>Spirotrichea</taxon>
        <taxon>Stichotrichia</taxon>
        <taxon>Sporadotrichida</taxon>
        <taxon>Halteriidae</taxon>
        <taxon>Halteria</taxon>
    </lineage>
</organism>
<evidence type="ECO:0000256" key="1">
    <source>
        <dbReference type="SAM" id="MobiDB-lite"/>
    </source>
</evidence>
<dbReference type="AlphaFoldDB" id="A0A8J8NW27"/>
<proteinExistence type="predicted"/>
<dbReference type="Proteomes" id="UP000785679">
    <property type="component" value="Unassembled WGS sequence"/>
</dbReference>
<name>A0A8J8NW27_HALGN</name>
<keyword evidence="3" id="KW-1185">Reference proteome</keyword>
<evidence type="ECO:0000313" key="3">
    <source>
        <dbReference type="Proteomes" id="UP000785679"/>
    </source>
</evidence>
<comment type="caution">
    <text evidence="2">The sequence shown here is derived from an EMBL/GenBank/DDBJ whole genome shotgun (WGS) entry which is preliminary data.</text>
</comment>
<accession>A0A8J8NW27</accession>
<dbReference type="EMBL" id="RRYP01006377">
    <property type="protein sequence ID" value="TNV81251.1"/>
    <property type="molecule type" value="Genomic_DNA"/>
</dbReference>
<reference evidence="2" key="1">
    <citation type="submission" date="2019-06" db="EMBL/GenBank/DDBJ databases">
        <authorList>
            <person name="Zheng W."/>
        </authorList>
    </citation>
    <scope>NUCLEOTIDE SEQUENCE</scope>
    <source>
        <strain evidence="2">QDHG01</strain>
    </source>
</reference>
<feature type="compositionally biased region" description="Basic and acidic residues" evidence="1">
    <location>
        <begin position="49"/>
        <end position="58"/>
    </location>
</feature>
<feature type="region of interest" description="Disordered" evidence="1">
    <location>
        <begin position="109"/>
        <end position="141"/>
    </location>
</feature>
<gene>
    <name evidence="2" type="ORF">FGO68_gene3636</name>
</gene>
<evidence type="ECO:0000313" key="2">
    <source>
        <dbReference type="EMBL" id="TNV81251.1"/>
    </source>
</evidence>